<keyword evidence="5" id="KW-1185">Reference proteome</keyword>
<evidence type="ECO:0000259" key="3">
    <source>
        <dbReference type="Pfam" id="PF07687"/>
    </source>
</evidence>
<dbReference type="Pfam" id="PF07687">
    <property type="entry name" value="M20_dimer"/>
    <property type="match status" value="1"/>
</dbReference>
<dbReference type="RefSeq" id="WP_012870617.1">
    <property type="nucleotide sequence ID" value="NC_013523.1"/>
</dbReference>
<dbReference type="HOGENOM" id="CLU_031812_1_0_0"/>
<evidence type="ECO:0000313" key="5">
    <source>
        <dbReference type="Proteomes" id="UP000002027"/>
    </source>
</evidence>
<protein>
    <recommendedName>
        <fullName evidence="2">Peptidase M20 domain-containing protein 2</fullName>
    </recommendedName>
</protein>
<evidence type="ECO:0000256" key="1">
    <source>
        <dbReference type="ARBA" id="ARBA00022801"/>
    </source>
</evidence>
<reference evidence="5" key="1">
    <citation type="submission" date="2009-11" db="EMBL/GenBank/DDBJ databases">
        <title>The complete chromosome 1 of Sphaerobacter thermophilus DSM 20745.</title>
        <authorList>
            <person name="Lucas S."/>
            <person name="Copeland A."/>
            <person name="Lapidus A."/>
            <person name="Glavina del Rio T."/>
            <person name="Dalin E."/>
            <person name="Tice H."/>
            <person name="Bruce D."/>
            <person name="Goodwin L."/>
            <person name="Pitluck S."/>
            <person name="Kyrpides N."/>
            <person name="Mavromatis K."/>
            <person name="Ivanova N."/>
            <person name="Mikhailova N."/>
            <person name="LaButti K.M."/>
            <person name="Clum A."/>
            <person name="Sun H.I."/>
            <person name="Brettin T."/>
            <person name="Detter J.C."/>
            <person name="Han C."/>
            <person name="Larimer F."/>
            <person name="Land M."/>
            <person name="Hauser L."/>
            <person name="Markowitz V."/>
            <person name="Cheng J.F."/>
            <person name="Hugenholtz P."/>
            <person name="Woyke T."/>
            <person name="Wu D."/>
            <person name="Steenblock K."/>
            <person name="Schneider S."/>
            <person name="Pukall R."/>
            <person name="Goeker M."/>
            <person name="Klenk H.P."/>
            <person name="Eisen J.A."/>
        </authorList>
    </citation>
    <scope>NUCLEOTIDE SEQUENCE [LARGE SCALE GENOMIC DNA]</scope>
    <source>
        <strain evidence="5">ATCC 49802 / DSM 20745 / S 6022</strain>
    </source>
</reference>
<evidence type="ECO:0000256" key="2">
    <source>
        <dbReference type="PIRNR" id="PIRNR037226"/>
    </source>
</evidence>
<dbReference type="CDD" id="cd05672">
    <property type="entry name" value="M20_ACY1L2-like"/>
    <property type="match status" value="1"/>
</dbReference>
<dbReference type="InParanoid" id="D1C631"/>
<dbReference type="eggNOG" id="COG1473">
    <property type="taxonomic scope" value="Bacteria"/>
</dbReference>
<keyword evidence="1 4" id="KW-0378">Hydrolase</keyword>
<accession>D1C631</accession>
<dbReference type="Gene3D" id="3.40.630.10">
    <property type="entry name" value="Zn peptidases"/>
    <property type="match status" value="1"/>
</dbReference>
<evidence type="ECO:0000313" key="4">
    <source>
        <dbReference type="EMBL" id="ACZ37569.1"/>
    </source>
</evidence>
<gene>
    <name evidence="4" type="ordered locus">Sthe_0130</name>
</gene>
<dbReference type="NCBIfam" id="TIGR01891">
    <property type="entry name" value="amidohydrolases"/>
    <property type="match status" value="1"/>
</dbReference>
<dbReference type="KEGG" id="sti:Sthe_0130"/>
<dbReference type="InterPro" id="IPR002933">
    <property type="entry name" value="Peptidase_M20"/>
</dbReference>
<name>D1C631_SPHTD</name>
<dbReference type="OrthoDB" id="9781032at2"/>
<dbReference type="Gene3D" id="3.30.70.360">
    <property type="match status" value="1"/>
</dbReference>
<dbReference type="AlphaFoldDB" id="D1C631"/>
<dbReference type="InterPro" id="IPR011650">
    <property type="entry name" value="Peptidase_M20_dimer"/>
</dbReference>
<dbReference type="InterPro" id="IPR036264">
    <property type="entry name" value="Bact_exopeptidase_dim_dom"/>
</dbReference>
<dbReference type="EMBL" id="CP001823">
    <property type="protein sequence ID" value="ACZ37569.1"/>
    <property type="molecule type" value="Genomic_DNA"/>
</dbReference>
<proteinExistence type="inferred from homology"/>
<dbReference type="GO" id="GO:0016805">
    <property type="term" value="F:dipeptidase activity"/>
    <property type="evidence" value="ECO:0007669"/>
    <property type="project" value="InterPro"/>
</dbReference>
<feature type="domain" description="Peptidase M20 dimerisation" evidence="3">
    <location>
        <begin position="181"/>
        <end position="270"/>
    </location>
</feature>
<dbReference type="InterPro" id="IPR017439">
    <property type="entry name" value="Amidohydrolase"/>
</dbReference>
<dbReference type="InterPro" id="IPR017144">
    <property type="entry name" value="Xaa-Arg_dipeptidase"/>
</dbReference>
<organism evidence="4 5">
    <name type="scientific">Sphaerobacter thermophilus (strain ATCC 49802 / DSM 20745 / KCCM 41009 / NCIMB 13125 / S 6022)</name>
    <dbReference type="NCBI Taxonomy" id="479434"/>
    <lineage>
        <taxon>Bacteria</taxon>
        <taxon>Pseudomonadati</taxon>
        <taxon>Thermomicrobiota</taxon>
        <taxon>Thermomicrobia</taxon>
        <taxon>Sphaerobacterales</taxon>
        <taxon>Sphaerobacterineae</taxon>
        <taxon>Sphaerobacteraceae</taxon>
        <taxon>Sphaerobacter</taxon>
    </lineage>
</organism>
<dbReference type="InterPro" id="IPR052030">
    <property type="entry name" value="Peptidase_M20/M20A_hydrolases"/>
</dbReference>
<dbReference type="PANTHER" id="PTHR30575:SF0">
    <property type="entry name" value="XAA-ARG DIPEPTIDASE"/>
    <property type="match status" value="1"/>
</dbReference>
<dbReference type="Proteomes" id="UP000002027">
    <property type="component" value="Chromosome 1"/>
</dbReference>
<dbReference type="PANTHER" id="PTHR30575">
    <property type="entry name" value="PEPTIDASE M20"/>
    <property type="match status" value="1"/>
</dbReference>
<dbReference type="SUPFAM" id="SSF55031">
    <property type="entry name" value="Bacterial exopeptidase dimerisation domain"/>
    <property type="match status" value="1"/>
</dbReference>
<reference evidence="4 5" key="2">
    <citation type="journal article" date="2010" name="Stand. Genomic Sci.">
        <title>Complete genome sequence of Desulfohalobium retbaense type strain (HR(100)).</title>
        <authorList>
            <person name="Spring S."/>
            <person name="Nolan M."/>
            <person name="Lapidus A."/>
            <person name="Glavina Del Rio T."/>
            <person name="Copeland A."/>
            <person name="Tice H."/>
            <person name="Cheng J.F."/>
            <person name="Lucas S."/>
            <person name="Land M."/>
            <person name="Chen F."/>
            <person name="Bruce D."/>
            <person name="Goodwin L."/>
            <person name="Pitluck S."/>
            <person name="Ivanova N."/>
            <person name="Mavromatis K."/>
            <person name="Mikhailova N."/>
            <person name="Pati A."/>
            <person name="Chen A."/>
            <person name="Palaniappan K."/>
            <person name="Hauser L."/>
            <person name="Chang Y.J."/>
            <person name="Jeffries C.D."/>
            <person name="Munk C."/>
            <person name="Kiss H."/>
            <person name="Chain P."/>
            <person name="Han C."/>
            <person name="Brettin T."/>
            <person name="Detter J.C."/>
            <person name="Schuler E."/>
            <person name="Goker M."/>
            <person name="Rohde M."/>
            <person name="Bristow J."/>
            <person name="Eisen J.A."/>
            <person name="Markowitz V."/>
            <person name="Hugenholtz P."/>
            <person name="Kyrpides N.C."/>
            <person name="Klenk H.P."/>
        </authorList>
    </citation>
    <scope>NUCLEOTIDE SEQUENCE [LARGE SCALE GENOMIC DNA]</scope>
    <source>
        <strain evidence="5">ATCC 49802 / DSM 20745 / S 6022</strain>
    </source>
</reference>
<dbReference type="GO" id="GO:0071713">
    <property type="term" value="F:para-aminobenzoyl-glutamate hydrolase activity"/>
    <property type="evidence" value="ECO:0007669"/>
    <property type="project" value="TreeGrafter"/>
</dbReference>
<dbReference type="Pfam" id="PF01546">
    <property type="entry name" value="Peptidase_M20"/>
    <property type="match status" value="1"/>
</dbReference>
<dbReference type="GO" id="GO:0046657">
    <property type="term" value="P:folic acid catabolic process"/>
    <property type="evidence" value="ECO:0007669"/>
    <property type="project" value="TreeGrafter"/>
</dbReference>
<dbReference type="GO" id="GO:0005737">
    <property type="term" value="C:cytoplasm"/>
    <property type="evidence" value="ECO:0007669"/>
    <property type="project" value="TreeGrafter"/>
</dbReference>
<dbReference type="PIRSF" id="PIRSF037226">
    <property type="entry name" value="Amidohydrolase_ACY1L2_prd"/>
    <property type="match status" value="1"/>
</dbReference>
<dbReference type="SUPFAM" id="SSF53187">
    <property type="entry name" value="Zn-dependent exopeptidases"/>
    <property type="match status" value="1"/>
</dbReference>
<dbReference type="FunFam" id="3.30.70.360:FF:000004">
    <property type="entry name" value="Peptidase M20 domain-containing protein 2"/>
    <property type="match status" value="1"/>
</dbReference>
<sequence>MADREELRRKVIEAIDQHRDRILEVAETIRVNPEIGYQEYKASALLASSIREFGYEVEKPAGGLETAFVAARHGRGDGPVIAVLAEYDALPGIGHGCGHNLIAASGLAAAIGLGAVMDHLNGIFEVIGTPAEEGGAGKVRLAEAGIFNDVDASLMVHHGGDRTDAPVEWPEGTCLAVAHVDFEYFGKPAHAAADPYNGANALNGVIKLFTGIDALRQHIHMESRIHGIITHGGDAANVVPKYAAAKFYVRAASRAYLEELLDKVKKIAEGAALMTGTEVKITEHEICYDMRPSYVIGKRYRENMEAVGMEISPRDPGRGMYSTDFGNISYLMPAVTGSFAISKEPIPGHSQQVVDASGSEFGYEQLIKVSKAMALTALDLFLEPELLAAAKEEHRNWDKLAAQ</sequence>
<comment type="similarity">
    <text evidence="2">Belongs to the peptidase M20A family.</text>
</comment>